<dbReference type="KEGG" id="vg:77935232"/>
<keyword evidence="2" id="KW-1185">Reference proteome</keyword>
<name>A0A2S1PFX4_9CAUD</name>
<sequence length="105" mass="11757">MPQGLECYEDDGVTLTMSVTDRVTKILGSIDTGVTAGTFHVPAFAEGTPWVSYFAYNNEHPNSITAKVSVNTVNNTIEWNFNFENPFYPPPFARLTNTKIFYGIR</sequence>
<protein>
    <submittedName>
        <fullName evidence="1">Uncharacterized protein</fullName>
    </submittedName>
</protein>
<dbReference type="GeneID" id="77935232"/>
<reference evidence="1 2" key="1">
    <citation type="submission" date="2018-04" db="EMBL/GenBank/DDBJ databases">
        <title>Complete genome sequences of new Aeromonas and Pseudomonas phages promising in phage therapy dedicated to aquaculture.</title>
        <authorList>
            <person name="Kolsut J."/>
            <person name="Wojcik E."/>
            <person name="Wojtasik A."/>
            <person name="Dastych J."/>
        </authorList>
    </citation>
    <scope>NUCLEOTIDE SEQUENCE [LARGE SCALE GENOMIC DNA]</scope>
</reference>
<evidence type="ECO:0000313" key="1">
    <source>
        <dbReference type="EMBL" id="AWH15460.1"/>
    </source>
</evidence>
<proteinExistence type="predicted"/>
<organism evidence="1 2">
    <name type="scientific">Pseudomonas phage 98PfluR60PP</name>
    <dbReference type="NCBI Taxonomy" id="2163965"/>
    <lineage>
        <taxon>Viruses</taxon>
        <taxon>Duplodnaviria</taxon>
        <taxon>Heunggongvirae</taxon>
        <taxon>Uroviricota</taxon>
        <taxon>Caudoviricetes</taxon>
        <taxon>Schitoviridae</taxon>
        <taxon>Littlefixvirus</taxon>
        <taxon>Littlefixvirus 98Pflur60pp</taxon>
    </lineage>
</organism>
<dbReference type="Proteomes" id="UP000246250">
    <property type="component" value="Segment"/>
</dbReference>
<accession>A0A2S1PFX4</accession>
<evidence type="ECO:0000313" key="2">
    <source>
        <dbReference type="Proteomes" id="UP000246250"/>
    </source>
</evidence>
<dbReference type="EMBL" id="MH179480">
    <property type="protein sequence ID" value="AWH15460.1"/>
    <property type="molecule type" value="Genomic_DNA"/>
</dbReference>
<dbReference type="RefSeq" id="YP_010659264.1">
    <property type="nucleotide sequence ID" value="NC_070866.1"/>
</dbReference>